<dbReference type="EMBL" id="BAAAFI010000047">
    <property type="protein sequence ID" value="GAA0880879.1"/>
    <property type="molecule type" value="Genomic_DNA"/>
</dbReference>
<evidence type="ECO:0000313" key="3">
    <source>
        <dbReference type="Proteomes" id="UP001500469"/>
    </source>
</evidence>
<proteinExistence type="predicted"/>
<organism evidence="2 3">
    <name type="scientific">Algoriphagus jejuensis</name>
    <dbReference type="NCBI Taxonomy" id="419934"/>
    <lineage>
        <taxon>Bacteria</taxon>
        <taxon>Pseudomonadati</taxon>
        <taxon>Bacteroidota</taxon>
        <taxon>Cytophagia</taxon>
        <taxon>Cytophagales</taxon>
        <taxon>Cyclobacteriaceae</taxon>
        <taxon>Algoriphagus</taxon>
    </lineage>
</organism>
<name>A0ABP3YHB7_9BACT</name>
<protein>
    <recommendedName>
        <fullName evidence="1">Glycosyltransferase 2-like domain-containing protein</fullName>
    </recommendedName>
</protein>
<feature type="domain" description="Glycosyltransferase 2-like" evidence="1">
    <location>
        <begin position="7"/>
        <end position="157"/>
    </location>
</feature>
<reference evidence="3" key="1">
    <citation type="journal article" date="2019" name="Int. J. Syst. Evol. Microbiol.">
        <title>The Global Catalogue of Microorganisms (GCM) 10K type strain sequencing project: providing services to taxonomists for standard genome sequencing and annotation.</title>
        <authorList>
            <consortium name="The Broad Institute Genomics Platform"/>
            <consortium name="The Broad Institute Genome Sequencing Center for Infectious Disease"/>
            <person name="Wu L."/>
            <person name="Ma J."/>
        </authorList>
    </citation>
    <scope>NUCLEOTIDE SEQUENCE [LARGE SCALE GENOMIC DNA]</scope>
    <source>
        <strain evidence="3">JCM 16112</strain>
    </source>
</reference>
<dbReference type="InterPro" id="IPR029044">
    <property type="entry name" value="Nucleotide-diphossugar_trans"/>
</dbReference>
<evidence type="ECO:0000313" key="2">
    <source>
        <dbReference type="EMBL" id="GAA0880879.1"/>
    </source>
</evidence>
<accession>A0ABP3YHB7</accession>
<comment type="caution">
    <text evidence="2">The sequence shown here is derived from an EMBL/GenBank/DDBJ whole genome shotgun (WGS) entry which is preliminary data.</text>
</comment>
<sequence length="299" mass="34479">MRLGGFVITYNRPAVLLETLKVIFAQSVAPELIWVIDNSEGMETDHAIASILDPRIKYHRMGYNSGPAGASKKGLELCAEENLDWIYWGDDNDPPEFEDTFERLLSVKDDNPYCGIIGAVGHFFDYKKGEIKRVQTRLLKKKRSIEVETIAGGMNMLVHRDVVKAGVLPDSDLFFGFEELDFCLKAKRKGFALVVNCELFIRLREKHNRTDFKREFYKKKANPGREYYSLRNLLYISNSLTSKAMKKRLIVKWIGKAFYGFRYGLNYGARNFKTILLAFYHYWRGIKGKTIDLIPANES</sequence>
<dbReference type="InterPro" id="IPR001173">
    <property type="entry name" value="Glyco_trans_2-like"/>
</dbReference>
<dbReference type="Gene3D" id="3.90.550.10">
    <property type="entry name" value="Spore Coat Polysaccharide Biosynthesis Protein SpsA, Chain A"/>
    <property type="match status" value="1"/>
</dbReference>
<dbReference type="Pfam" id="PF00535">
    <property type="entry name" value="Glycos_transf_2"/>
    <property type="match status" value="1"/>
</dbReference>
<dbReference type="SUPFAM" id="SSF53448">
    <property type="entry name" value="Nucleotide-diphospho-sugar transferases"/>
    <property type="match status" value="1"/>
</dbReference>
<evidence type="ECO:0000259" key="1">
    <source>
        <dbReference type="Pfam" id="PF00535"/>
    </source>
</evidence>
<gene>
    <name evidence="2" type="ORF">GCM10009119_38490</name>
</gene>
<keyword evidence="3" id="KW-1185">Reference proteome</keyword>
<dbReference type="Proteomes" id="UP001500469">
    <property type="component" value="Unassembled WGS sequence"/>
</dbReference>